<evidence type="ECO:0000313" key="10">
    <source>
        <dbReference type="Proteomes" id="UP001560685"/>
    </source>
</evidence>
<evidence type="ECO:0000256" key="2">
    <source>
        <dbReference type="ARBA" id="ARBA00022694"/>
    </source>
</evidence>
<evidence type="ECO:0000256" key="7">
    <source>
        <dbReference type="HAMAP-Rule" id="MF_00227"/>
    </source>
</evidence>
<comment type="function">
    <text evidence="1 7">RNaseP catalyzes the removal of the 5'-leader sequence from pre-tRNA to produce the mature 5'-terminus. It can also cleave other RNA substrates such as 4.5S RNA. The protein component plays an auxiliary but essential role in vivo by binding to the 5'-leader sequence and broadening the substrate specificity of the ribozyme.</text>
</comment>
<dbReference type="NCBIfam" id="TIGR00188">
    <property type="entry name" value="rnpA"/>
    <property type="match status" value="1"/>
</dbReference>
<evidence type="ECO:0000256" key="1">
    <source>
        <dbReference type="ARBA" id="ARBA00002663"/>
    </source>
</evidence>
<dbReference type="SUPFAM" id="SSF54211">
    <property type="entry name" value="Ribosomal protein S5 domain 2-like"/>
    <property type="match status" value="1"/>
</dbReference>
<dbReference type="Proteomes" id="UP001560685">
    <property type="component" value="Unassembled WGS sequence"/>
</dbReference>
<comment type="subunit">
    <text evidence="7">Consists of a catalytic RNA component (M1 or rnpB) and a protein subunit.</text>
</comment>
<keyword evidence="3 7" id="KW-0540">Nuclease</keyword>
<protein>
    <recommendedName>
        <fullName evidence="7 8">Ribonuclease P protein component</fullName>
        <shortName evidence="7">RNase P protein</shortName>
        <shortName evidence="7">RNaseP protein</shortName>
        <ecNumber evidence="7 8">3.1.26.5</ecNumber>
    </recommendedName>
    <alternativeName>
        <fullName evidence="7">Protein C5</fullName>
    </alternativeName>
</protein>
<dbReference type="Gene3D" id="3.30.230.10">
    <property type="match status" value="1"/>
</dbReference>
<evidence type="ECO:0000256" key="3">
    <source>
        <dbReference type="ARBA" id="ARBA00022722"/>
    </source>
</evidence>
<comment type="caution">
    <text evidence="9">The sequence shown here is derived from an EMBL/GenBank/DDBJ whole genome shotgun (WGS) entry which is preliminary data.</text>
</comment>
<dbReference type="RefSeq" id="WP_369313397.1">
    <property type="nucleotide sequence ID" value="NZ_JBEHZE010000001.1"/>
</dbReference>
<dbReference type="EMBL" id="JBEHZE010000001">
    <property type="protein sequence ID" value="MEX6633435.1"/>
    <property type="molecule type" value="Genomic_DNA"/>
</dbReference>
<evidence type="ECO:0000256" key="5">
    <source>
        <dbReference type="ARBA" id="ARBA00022801"/>
    </source>
</evidence>
<keyword evidence="4 7" id="KW-0255">Endonuclease</keyword>
<dbReference type="GO" id="GO:0004526">
    <property type="term" value="F:ribonuclease P activity"/>
    <property type="evidence" value="ECO:0007669"/>
    <property type="project" value="UniProtKB-EC"/>
</dbReference>
<dbReference type="InterPro" id="IPR014721">
    <property type="entry name" value="Ribsml_uS5_D2-typ_fold_subgr"/>
</dbReference>
<dbReference type="PANTHER" id="PTHR33992:SF1">
    <property type="entry name" value="RIBONUCLEASE P PROTEIN COMPONENT"/>
    <property type="match status" value="1"/>
</dbReference>
<comment type="similarity">
    <text evidence="7">Belongs to the RnpA family.</text>
</comment>
<comment type="catalytic activity">
    <reaction evidence="7">
        <text>Endonucleolytic cleavage of RNA, removing 5'-extranucleotides from tRNA precursor.</text>
        <dbReference type="EC" id="3.1.26.5"/>
    </reaction>
</comment>
<dbReference type="Pfam" id="PF00825">
    <property type="entry name" value="Ribonuclease_P"/>
    <property type="match status" value="1"/>
</dbReference>
<dbReference type="PROSITE" id="PS00648">
    <property type="entry name" value="RIBONUCLEASE_P"/>
    <property type="match status" value="1"/>
</dbReference>
<evidence type="ECO:0000256" key="6">
    <source>
        <dbReference type="ARBA" id="ARBA00022884"/>
    </source>
</evidence>
<organism evidence="9 10">
    <name type="scientific">Hyphococcus lacteus</name>
    <dbReference type="NCBI Taxonomy" id="3143536"/>
    <lineage>
        <taxon>Bacteria</taxon>
        <taxon>Pseudomonadati</taxon>
        <taxon>Pseudomonadota</taxon>
        <taxon>Alphaproteobacteria</taxon>
        <taxon>Parvularculales</taxon>
        <taxon>Parvularculaceae</taxon>
        <taxon>Hyphococcus</taxon>
    </lineage>
</organism>
<keyword evidence="5 7" id="KW-0378">Hydrolase</keyword>
<dbReference type="InterPro" id="IPR020539">
    <property type="entry name" value="RNase_P_CS"/>
</dbReference>
<name>A0ABV3Z3S3_9PROT</name>
<gene>
    <name evidence="7 9" type="primary">rnpA</name>
    <name evidence="9" type="ORF">ABFZ84_07720</name>
</gene>
<sequence>MKVGVIKKRRDFLAMRNAEKAHSPSFLMLARRNPDNGSDARLGLTVTKKLGGAVVRNRIRRRLRAAAREVFPQNARAGDDYVLIARQAAYDRNYDALLDDMKRSLLRLSGNTT</sequence>
<evidence type="ECO:0000256" key="4">
    <source>
        <dbReference type="ARBA" id="ARBA00022759"/>
    </source>
</evidence>
<evidence type="ECO:0000256" key="8">
    <source>
        <dbReference type="NCBIfam" id="TIGR00188"/>
    </source>
</evidence>
<evidence type="ECO:0000313" key="9">
    <source>
        <dbReference type="EMBL" id="MEX6633435.1"/>
    </source>
</evidence>
<dbReference type="InterPro" id="IPR020568">
    <property type="entry name" value="Ribosomal_Su5_D2-typ_SF"/>
</dbReference>
<keyword evidence="6 7" id="KW-0694">RNA-binding</keyword>
<proteinExistence type="inferred from homology"/>
<dbReference type="InterPro" id="IPR000100">
    <property type="entry name" value="RNase_P"/>
</dbReference>
<accession>A0ABV3Z3S3</accession>
<keyword evidence="2 7" id="KW-0819">tRNA processing</keyword>
<dbReference type="EC" id="3.1.26.5" evidence="7 8"/>
<reference evidence="9 10" key="1">
    <citation type="submission" date="2024-05" db="EMBL/GenBank/DDBJ databases">
        <title>Three bacterial strains, DH-69, EH-24, and ECK-19 isolated from coastal sediments.</title>
        <authorList>
            <person name="Ye Y.-Q."/>
            <person name="Du Z.-J."/>
        </authorList>
    </citation>
    <scope>NUCLEOTIDE SEQUENCE [LARGE SCALE GENOMIC DNA]</scope>
    <source>
        <strain evidence="9 10">ECK-19</strain>
    </source>
</reference>
<keyword evidence="10" id="KW-1185">Reference proteome</keyword>
<dbReference type="HAMAP" id="MF_00227">
    <property type="entry name" value="RNase_P"/>
    <property type="match status" value="1"/>
</dbReference>
<dbReference type="PANTHER" id="PTHR33992">
    <property type="entry name" value="RIBONUCLEASE P PROTEIN COMPONENT"/>
    <property type="match status" value="1"/>
</dbReference>